<gene>
    <name evidence="2" type="ORF">ACFSCY_10680</name>
</gene>
<name>A0ABW4FHY3_9PSEU</name>
<reference evidence="3" key="1">
    <citation type="journal article" date="2019" name="Int. J. Syst. Evol. Microbiol.">
        <title>The Global Catalogue of Microorganisms (GCM) 10K type strain sequencing project: providing services to taxonomists for standard genome sequencing and annotation.</title>
        <authorList>
            <consortium name="The Broad Institute Genomics Platform"/>
            <consortium name="The Broad Institute Genome Sequencing Center for Infectious Disease"/>
            <person name="Wu L."/>
            <person name="Ma J."/>
        </authorList>
    </citation>
    <scope>NUCLEOTIDE SEQUENCE [LARGE SCALE GENOMIC DNA]</scope>
    <source>
        <strain evidence="3">JCM 12165</strain>
    </source>
</reference>
<comment type="caution">
    <text evidence="2">The sequence shown here is derived from an EMBL/GenBank/DDBJ whole genome shotgun (WGS) entry which is preliminary data.</text>
</comment>
<feature type="non-terminal residue" evidence="2">
    <location>
        <position position="151"/>
    </location>
</feature>
<dbReference type="Proteomes" id="UP001597145">
    <property type="component" value="Unassembled WGS sequence"/>
</dbReference>
<protein>
    <submittedName>
        <fullName evidence="2">Response regulator receiver protein</fullName>
    </submittedName>
</protein>
<evidence type="ECO:0000256" key="1">
    <source>
        <dbReference type="SAM" id="MobiDB-lite"/>
    </source>
</evidence>
<feature type="compositionally biased region" description="Basic and acidic residues" evidence="1">
    <location>
        <begin position="119"/>
        <end position="151"/>
    </location>
</feature>
<evidence type="ECO:0000313" key="3">
    <source>
        <dbReference type="Proteomes" id="UP001597145"/>
    </source>
</evidence>
<evidence type="ECO:0000313" key="2">
    <source>
        <dbReference type="EMBL" id="MFD1529907.1"/>
    </source>
</evidence>
<proteinExistence type="predicted"/>
<dbReference type="EMBL" id="JBHUCP010000006">
    <property type="protein sequence ID" value="MFD1529907.1"/>
    <property type="molecule type" value="Genomic_DNA"/>
</dbReference>
<keyword evidence="3" id="KW-1185">Reference proteome</keyword>
<accession>A0ABW4FHY3</accession>
<feature type="region of interest" description="Disordered" evidence="1">
    <location>
        <begin position="111"/>
        <end position="151"/>
    </location>
</feature>
<organism evidence="2 3">
    <name type="scientific">Pseudonocardia aurantiaca</name>
    <dbReference type="NCBI Taxonomy" id="75290"/>
    <lineage>
        <taxon>Bacteria</taxon>
        <taxon>Bacillati</taxon>
        <taxon>Actinomycetota</taxon>
        <taxon>Actinomycetes</taxon>
        <taxon>Pseudonocardiales</taxon>
        <taxon>Pseudonocardiaceae</taxon>
        <taxon>Pseudonocardia</taxon>
    </lineage>
</organism>
<sequence length="151" mass="16412">MIDEAVRCGYSKCRAQLPPPGPQGGRRRSFCRDTRWPGGRTCGQMARAERDALDALGLDSGPATFRLDADRLREHVDAVRVPVTELATALDAVAARLDEVEGSALAAVEAAQRGTAEAEAARVEAQQARERAERESREARERAEQAAEERA</sequence>